<reference evidence="1" key="1">
    <citation type="journal article" date="2014" name="Front. Microbiol.">
        <title>High frequency of phylogenetically diverse reductive dehalogenase-homologous genes in deep subseafloor sedimentary metagenomes.</title>
        <authorList>
            <person name="Kawai M."/>
            <person name="Futagami T."/>
            <person name="Toyoda A."/>
            <person name="Takaki Y."/>
            <person name="Nishi S."/>
            <person name="Hori S."/>
            <person name="Arai W."/>
            <person name="Tsubouchi T."/>
            <person name="Morono Y."/>
            <person name="Uchiyama I."/>
            <person name="Ito T."/>
            <person name="Fujiyama A."/>
            <person name="Inagaki F."/>
            <person name="Takami H."/>
        </authorList>
    </citation>
    <scope>NUCLEOTIDE SEQUENCE</scope>
    <source>
        <strain evidence="1">Expedition CK06-06</strain>
    </source>
</reference>
<protein>
    <submittedName>
        <fullName evidence="1">Uncharacterized protein</fullName>
    </submittedName>
</protein>
<accession>X1K991</accession>
<name>X1K991_9ZZZZ</name>
<gene>
    <name evidence="1" type="ORF">S06H3_22975</name>
</gene>
<comment type="caution">
    <text evidence="1">The sequence shown here is derived from an EMBL/GenBank/DDBJ whole genome shotgun (WGS) entry which is preliminary data.</text>
</comment>
<proteinExistence type="predicted"/>
<organism evidence="1">
    <name type="scientific">marine sediment metagenome</name>
    <dbReference type="NCBI Taxonomy" id="412755"/>
    <lineage>
        <taxon>unclassified sequences</taxon>
        <taxon>metagenomes</taxon>
        <taxon>ecological metagenomes</taxon>
    </lineage>
</organism>
<dbReference type="EMBL" id="BARV01012393">
    <property type="protein sequence ID" value="GAI03567.1"/>
    <property type="molecule type" value="Genomic_DNA"/>
</dbReference>
<sequence length="53" mass="5987">IISLNARIQTRYDSIEGLRIGKNAYRTAVLERLPDDSINKSPLDHLPDKPPTN</sequence>
<feature type="non-terminal residue" evidence="1">
    <location>
        <position position="1"/>
    </location>
</feature>
<evidence type="ECO:0000313" key="1">
    <source>
        <dbReference type="EMBL" id="GAI03567.1"/>
    </source>
</evidence>
<dbReference type="AlphaFoldDB" id="X1K991"/>